<sequence length="500" mass="56142">MGEPYFRTQRPEDPLSTFSQGIRDIYWNAFGHFATPGASVDIDDFDVTVVAMREATGWTKSSVEQAIFSHARLQHLPKLRALQAETRVMDLQHLRAIDTVLAELGPEITDEAYAEFDAMLTETFTPKRPGQHTPQTTTITRRIREMIKRIDPTCAYQPKRRQQRTAQTHAGDDVLTFEESAYTGTVKTLVTLATNPLIARVVRDHVLATAREHKTSMADAMVKLLSGEITPTKTTLHVFVPKGRKAGGPAYVPGVGALTPEATAALDDLLASAKITEVDMEAELQAHTDSYTPTEAMRRVVCARHTHCVFPGCSVPSLRCQLDHRIPFGQGGKTTPSNLYPLCQKHHNLKTDKRGFYVPDPDTGEILWLFSNGTYETCTPDSLIAHNTQAQAPRWKSNLEQVRQRRSKVAQFYAKGHKILDDFDNHHDLDLANAQIAALEEEYGLQFPVKAVLPEPVREPKISDFFGPTPPVREPDEGWDEEYAPEDEWPEEIQQLIFNH</sequence>
<dbReference type="PATRIC" id="fig|156976.3.peg.1140"/>
<gene>
    <name evidence="3" type="ORF">AK829_05740</name>
</gene>
<organism evidence="3 4">
    <name type="scientific">Corynebacterium riegelii</name>
    <dbReference type="NCBI Taxonomy" id="156976"/>
    <lineage>
        <taxon>Bacteria</taxon>
        <taxon>Bacillati</taxon>
        <taxon>Actinomycetota</taxon>
        <taxon>Actinomycetes</taxon>
        <taxon>Mycobacteriales</taxon>
        <taxon>Corynebacteriaceae</taxon>
        <taxon>Corynebacterium</taxon>
    </lineage>
</organism>
<evidence type="ECO:0000259" key="2">
    <source>
        <dbReference type="SMART" id="SM00507"/>
    </source>
</evidence>
<dbReference type="STRING" id="156976.AK829_05740"/>
<evidence type="ECO:0000313" key="3">
    <source>
        <dbReference type="EMBL" id="AKV58753.1"/>
    </source>
</evidence>
<feature type="region of interest" description="Disordered" evidence="1">
    <location>
        <begin position="463"/>
        <end position="486"/>
    </location>
</feature>
<dbReference type="GO" id="GO:0003676">
    <property type="term" value="F:nucleic acid binding"/>
    <property type="evidence" value="ECO:0007669"/>
    <property type="project" value="InterPro"/>
</dbReference>
<dbReference type="InterPro" id="IPR003615">
    <property type="entry name" value="HNH_nuc"/>
</dbReference>
<evidence type="ECO:0000313" key="4">
    <source>
        <dbReference type="Proteomes" id="UP000060016"/>
    </source>
</evidence>
<dbReference type="AlphaFoldDB" id="A0A0K1RBI6"/>
<evidence type="ECO:0000256" key="1">
    <source>
        <dbReference type="SAM" id="MobiDB-lite"/>
    </source>
</evidence>
<dbReference type="EMBL" id="CP012342">
    <property type="protein sequence ID" value="AKV58753.1"/>
    <property type="molecule type" value="Genomic_DNA"/>
</dbReference>
<dbReference type="Pfam" id="PF01844">
    <property type="entry name" value="HNH"/>
    <property type="match status" value="1"/>
</dbReference>
<dbReference type="GO" id="GO:0004519">
    <property type="term" value="F:endonuclease activity"/>
    <property type="evidence" value="ECO:0007669"/>
    <property type="project" value="InterPro"/>
</dbReference>
<feature type="compositionally biased region" description="Acidic residues" evidence="1">
    <location>
        <begin position="477"/>
        <end position="486"/>
    </location>
</feature>
<keyword evidence="4" id="KW-1185">Reference proteome</keyword>
<feature type="domain" description="HNH nuclease" evidence="2">
    <location>
        <begin position="296"/>
        <end position="348"/>
    </location>
</feature>
<dbReference type="Gene3D" id="1.10.30.50">
    <property type="match status" value="1"/>
</dbReference>
<accession>A0A0K1RBI6</accession>
<dbReference type="Proteomes" id="UP000060016">
    <property type="component" value="Chromosome"/>
</dbReference>
<dbReference type="SMART" id="SM00507">
    <property type="entry name" value="HNHc"/>
    <property type="match status" value="1"/>
</dbReference>
<dbReference type="CDD" id="cd00085">
    <property type="entry name" value="HNHc"/>
    <property type="match status" value="1"/>
</dbReference>
<reference evidence="3 4" key="1">
    <citation type="submission" date="2015-08" db="EMBL/GenBank/DDBJ databases">
        <authorList>
            <person name="Babu N.S."/>
            <person name="Beckwith C.J."/>
            <person name="Beseler K.G."/>
            <person name="Brison A."/>
            <person name="Carone J.V."/>
            <person name="Caskin T.P."/>
            <person name="Diamond M."/>
            <person name="Durham M.E."/>
            <person name="Foxe J.M."/>
            <person name="Go M."/>
            <person name="Henderson B.A."/>
            <person name="Jones I.B."/>
            <person name="McGettigan J.A."/>
            <person name="Micheletti S.J."/>
            <person name="Nasrallah M.E."/>
            <person name="Ortiz D."/>
            <person name="Piller C.R."/>
            <person name="Privatt S.R."/>
            <person name="Schneider S.L."/>
            <person name="Sharp S."/>
            <person name="Smith T.C."/>
            <person name="Stanton J.D."/>
            <person name="Ullery H.E."/>
            <person name="Wilson R.J."/>
            <person name="Serrano M.G."/>
            <person name="Buck G."/>
            <person name="Lee V."/>
            <person name="Wang Y."/>
            <person name="Carvalho R."/>
            <person name="Voegtly L."/>
            <person name="Shi R."/>
            <person name="Duckworth R."/>
            <person name="Johnson A."/>
            <person name="Loviza R."/>
            <person name="Walstead R."/>
            <person name="Shah Z."/>
            <person name="Kiflezghi M."/>
            <person name="Wade K."/>
            <person name="Ball S.L."/>
            <person name="Bradley K.W."/>
            <person name="Asai D.J."/>
            <person name="Bowman C.A."/>
            <person name="Russell D.A."/>
            <person name="Pope W.H."/>
            <person name="Jacobs-Sera D."/>
            <person name="Hendrix R.W."/>
            <person name="Hatfull G.F."/>
        </authorList>
    </citation>
    <scope>NUCLEOTIDE SEQUENCE [LARGE SCALE GENOMIC DNA]</scope>
    <source>
        <strain evidence="3 4">PUDD_83A45</strain>
    </source>
</reference>
<proteinExistence type="predicted"/>
<dbReference type="RefSeq" id="WP_052204995.1">
    <property type="nucleotide sequence ID" value="NZ_CP012342.1"/>
</dbReference>
<dbReference type="KEGG" id="crie:AK829_05740"/>
<dbReference type="GO" id="GO:0008270">
    <property type="term" value="F:zinc ion binding"/>
    <property type="evidence" value="ECO:0007669"/>
    <property type="project" value="InterPro"/>
</dbReference>
<protein>
    <recommendedName>
        <fullName evidence="2">HNH nuclease domain-containing protein</fullName>
    </recommendedName>
</protein>
<name>A0A0K1RBI6_9CORY</name>
<dbReference type="InterPro" id="IPR002711">
    <property type="entry name" value="HNH"/>
</dbReference>